<evidence type="ECO:0000256" key="1">
    <source>
        <dbReference type="ARBA" id="ARBA00008231"/>
    </source>
</evidence>
<dbReference type="Gene3D" id="3.30.2180.10">
    <property type="entry name" value="ATP12-like"/>
    <property type="match status" value="1"/>
</dbReference>
<comment type="similarity">
    <text evidence="1">Belongs to the ATP12 family.</text>
</comment>
<dbReference type="Pfam" id="PF07542">
    <property type="entry name" value="ATP12"/>
    <property type="match status" value="1"/>
</dbReference>
<keyword evidence="5" id="KW-1185">Reference proteome</keyword>
<dbReference type="InterPro" id="IPR042272">
    <property type="entry name" value="ATP12_ATP_synth-F1-assembly_N"/>
</dbReference>
<dbReference type="STRING" id="314232.SKA53_13491"/>
<keyword evidence="3" id="KW-0143">Chaperone</keyword>
<accession>A3V4J6</accession>
<dbReference type="InterPro" id="IPR011419">
    <property type="entry name" value="ATP12_ATP_synth-F1-assembly"/>
</dbReference>
<dbReference type="Proteomes" id="UP000004507">
    <property type="component" value="Unassembled WGS sequence"/>
</dbReference>
<dbReference type="AlphaFoldDB" id="A3V4J6"/>
<evidence type="ECO:0000313" key="4">
    <source>
        <dbReference type="EMBL" id="EAQ06564.1"/>
    </source>
</evidence>
<dbReference type="eggNOG" id="COG5387">
    <property type="taxonomic scope" value="Bacteria"/>
</dbReference>
<dbReference type="Gene3D" id="1.10.3580.10">
    <property type="entry name" value="ATP12 ATPase"/>
    <property type="match status" value="1"/>
</dbReference>
<evidence type="ECO:0000256" key="3">
    <source>
        <dbReference type="ARBA" id="ARBA00023186"/>
    </source>
</evidence>
<dbReference type="GO" id="GO:0043461">
    <property type="term" value="P:proton-transporting ATP synthase complex assembly"/>
    <property type="evidence" value="ECO:0007669"/>
    <property type="project" value="InterPro"/>
</dbReference>
<evidence type="ECO:0000313" key="5">
    <source>
        <dbReference type="Proteomes" id="UP000004507"/>
    </source>
</evidence>
<keyword evidence="2" id="KW-0809">Transit peptide</keyword>
<name>A3V4J6_9RHOB</name>
<dbReference type="InterPro" id="IPR023335">
    <property type="entry name" value="ATP12_ortho_dom_sf"/>
</dbReference>
<gene>
    <name evidence="4" type="ORF">SKA53_13491</name>
</gene>
<dbReference type="PANTHER" id="PTHR21013">
    <property type="entry name" value="ATP SYNTHASE MITOCHONDRIAL F1 COMPLEX ASSEMBLY FACTOR 2/ATP12 PROTEIN, MITOCHONDRIAL PRECURSOR"/>
    <property type="match status" value="1"/>
</dbReference>
<dbReference type="SUPFAM" id="SSF160909">
    <property type="entry name" value="ATP12-like"/>
    <property type="match status" value="1"/>
</dbReference>
<sequence>MSDWKPKRFWKAATPQACDGGFTVTLDGRPVKTPAKAALIVPTLPLAEAVAQEWDAQTGLVDPRTMPVTRSANAAIDKVRTQRAEVIGLLSEYGGSDLLCYRAPAPDGLVMRQRQVWDPLLDWAARDLGVTLTIGEGVVPVPQPAESLDILQRELDYVDDFGLAAAHDLISLSGSLILAFAVMRRHLDAARAWDVSRVDEDWQTSQWGVDEDAAAAAAVKRAAFLHAERFYHLSRPEQRWH</sequence>
<comment type="caution">
    <text evidence="4">The sequence shown here is derived from an EMBL/GenBank/DDBJ whole genome shotgun (WGS) entry which is preliminary data.</text>
</comment>
<dbReference type="EMBL" id="AAMS01000004">
    <property type="protein sequence ID" value="EAQ06564.1"/>
    <property type="molecule type" value="Genomic_DNA"/>
</dbReference>
<dbReference type="PANTHER" id="PTHR21013:SF10">
    <property type="entry name" value="ATP SYNTHASE MITOCHONDRIAL F1 COMPLEX ASSEMBLY FACTOR 2"/>
    <property type="match status" value="1"/>
</dbReference>
<proteinExistence type="inferred from homology"/>
<protein>
    <recommendedName>
        <fullName evidence="6">ATPase</fullName>
    </recommendedName>
</protein>
<evidence type="ECO:0000256" key="2">
    <source>
        <dbReference type="ARBA" id="ARBA00022946"/>
    </source>
</evidence>
<evidence type="ECO:0008006" key="6">
    <source>
        <dbReference type="Google" id="ProtNLM"/>
    </source>
</evidence>
<organism evidence="4 5">
    <name type="scientific">Yoonia vestfoldensis SKA53</name>
    <dbReference type="NCBI Taxonomy" id="314232"/>
    <lineage>
        <taxon>Bacteria</taxon>
        <taxon>Pseudomonadati</taxon>
        <taxon>Pseudomonadota</taxon>
        <taxon>Alphaproteobacteria</taxon>
        <taxon>Rhodobacterales</taxon>
        <taxon>Paracoccaceae</taxon>
        <taxon>Yoonia</taxon>
    </lineage>
</organism>
<dbReference type="OrthoDB" id="9797825at2"/>
<reference evidence="4 5" key="1">
    <citation type="submission" date="2006-01" db="EMBL/GenBank/DDBJ databases">
        <authorList>
            <person name="Hagstrom A."/>
            <person name="Ferriera S."/>
            <person name="Johnson J."/>
            <person name="Kravitz S."/>
            <person name="Halpern A."/>
            <person name="Remington K."/>
            <person name="Beeson K."/>
            <person name="Tran B."/>
            <person name="Rogers Y.-H."/>
            <person name="Friedman R."/>
            <person name="Venter J.C."/>
        </authorList>
    </citation>
    <scope>NUCLEOTIDE SEQUENCE [LARGE SCALE GENOMIC DNA]</scope>
    <source>
        <strain evidence="4 5">SKA53</strain>
    </source>
</reference>
<dbReference type="HOGENOM" id="CLU_047893_3_0_5"/>
<dbReference type="RefSeq" id="WP_007206637.1">
    <property type="nucleotide sequence ID" value="NZ_CH672414.1"/>
</dbReference>